<evidence type="ECO:0008006" key="4">
    <source>
        <dbReference type="Google" id="ProtNLM"/>
    </source>
</evidence>
<dbReference type="AlphaFoldDB" id="A0A1X7AMP4"/>
<feature type="region of interest" description="Disordered" evidence="1">
    <location>
        <begin position="56"/>
        <end position="86"/>
    </location>
</feature>
<dbReference type="OrthoDB" id="5616307at2"/>
<keyword evidence="3" id="KW-1185">Reference proteome</keyword>
<gene>
    <name evidence="2" type="ORF">EHSB41UT_03153</name>
</gene>
<evidence type="ECO:0000313" key="2">
    <source>
        <dbReference type="EMBL" id="SMA49274.1"/>
    </source>
</evidence>
<evidence type="ECO:0000313" key="3">
    <source>
        <dbReference type="Proteomes" id="UP000196573"/>
    </source>
</evidence>
<evidence type="ECO:0000256" key="1">
    <source>
        <dbReference type="SAM" id="MobiDB-lite"/>
    </source>
</evidence>
<reference evidence="2 3" key="1">
    <citation type="submission" date="2017-03" db="EMBL/GenBank/DDBJ databases">
        <authorList>
            <person name="Afonso C.L."/>
            <person name="Miller P.J."/>
            <person name="Scott M.A."/>
            <person name="Spackman E."/>
            <person name="Goraichik I."/>
            <person name="Dimitrov K.M."/>
            <person name="Suarez D.L."/>
            <person name="Swayne D.E."/>
        </authorList>
    </citation>
    <scope>NUCLEOTIDE SEQUENCE [LARGE SCALE GENOMIC DNA]</scope>
    <source>
        <strain evidence="2">SB41UT1</strain>
    </source>
</reference>
<proteinExistence type="predicted"/>
<organism evidence="2 3">
    <name type="scientific">Parendozoicomonas haliclonae</name>
    <dbReference type="NCBI Taxonomy" id="1960125"/>
    <lineage>
        <taxon>Bacteria</taxon>
        <taxon>Pseudomonadati</taxon>
        <taxon>Pseudomonadota</taxon>
        <taxon>Gammaproteobacteria</taxon>
        <taxon>Oceanospirillales</taxon>
        <taxon>Endozoicomonadaceae</taxon>
        <taxon>Parendozoicomonas</taxon>
    </lineage>
</organism>
<name>A0A1X7AMP4_9GAMM</name>
<sequence length="86" mass="9692">MSFQDFVASLTPEVVANLRRGVELGKWPDGRPLTPEQREQSLEAVLAWEAKHLPEDQRTGYMSQSCKSGGKKDDAQEESILRFQDA</sequence>
<dbReference type="Proteomes" id="UP000196573">
    <property type="component" value="Unassembled WGS sequence"/>
</dbReference>
<dbReference type="EMBL" id="FWPT01000007">
    <property type="protein sequence ID" value="SMA49274.1"/>
    <property type="molecule type" value="Genomic_DNA"/>
</dbReference>
<dbReference type="Pfam" id="PF07023">
    <property type="entry name" value="DUF1315"/>
    <property type="match status" value="1"/>
</dbReference>
<accession>A0A1X7AMP4</accession>
<dbReference type="RefSeq" id="WP_087111576.1">
    <property type="nucleotide sequence ID" value="NZ_CBCSCN010000007.1"/>
</dbReference>
<protein>
    <recommendedName>
        <fullName evidence="4">DUF1315 domain-containing protein</fullName>
    </recommendedName>
</protein>
<dbReference type="InterPro" id="IPR009749">
    <property type="entry name" value="DUF1315"/>
</dbReference>